<evidence type="ECO:0008006" key="4">
    <source>
        <dbReference type="Google" id="ProtNLM"/>
    </source>
</evidence>
<keyword evidence="1" id="KW-0472">Membrane</keyword>
<protein>
    <recommendedName>
        <fullName evidence="4">ATP synthase protein I</fullName>
    </recommendedName>
</protein>
<proteinExistence type="predicted"/>
<organism evidence="2 3">
    <name type="scientific">Microlunatus parietis</name>
    <dbReference type="NCBI Taxonomy" id="682979"/>
    <lineage>
        <taxon>Bacteria</taxon>
        <taxon>Bacillati</taxon>
        <taxon>Actinomycetota</taxon>
        <taxon>Actinomycetes</taxon>
        <taxon>Propionibacteriales</taxon>
        <taxon>Propionibacteriaceae</taxon>
        <taxon>Microlunatus</taxon>
    </lineage>
</organism>
<keyword evidence="3" id="KW-1185">Reference proteome</keyword>
<dbReference type="EMBL" id="JACCBU010000001">
    <property type="protein sequence ID" value="NYE75395.1"/>
    <property type="molecule type" value="Genomic_DNA"/>
</dbReference>
<evidence type="ECO:0000313" key="3">
    <source>
        <dbReference type="Proteomes" id="UP000569914"/>
    </source>
</evidence>
<comment type="caution">
    <text evidence="2">The sequence shown here is derived from an EMBL/GenBank/DDBJ whole genome shotgun (WGS) entry which is preliminary data.</text>
</comment>
<dbReference type="RefSeq" id="WP_179757906.1">
    <property type="nucleotide sequence ID" value="NZ_JACCBU010000001.1"/>
</dbReference>
<accession>A0A7Y9IEM6</accession>
<dbReference type="AlphaFoldDB" id="A0A7Y9IEM6"/>
<evidence type="ECO:0000256" key="1">
    <source>
        <dbReference type="SAM" id="Phobius"/>
    </source>
</evidence>
<name>A0A7Y9IEM6_9ACTN</name>
<reference evidence="2 3" key="1">
    <citation type="submission" date="2020-07" db="EMBL/GenBank/DDBJ databases">
        <title>Sequencing the genomes of 1000 actinobacteria strains.</title>
        <authorList>
            <person name="Klenk H.-P."/>
        </authorList>
    </citation>
    <scope>NUCLEOTIDE SEQUENCE [LARGE SCALE GENOMIC DNA]</scope>
    <source>
        <strain evidence="2 3">DSM 22083</strain>
    </source>
</reference>
<evidence type="ECO:0000313" key="2">
    <source>
        <dbReference type="EMBL" id="NYE75395.1"/>
    </source>
</evidence>
<keyword evidence="1" id="KW-1133">Transmembrane helix</keyword>
<sequence>MRARKLLVGGLIGGSAATLICLIVFGLLSGLSGLLSAAVGGGIVLAFYTVGQYVMVRTAGAGARTLMIVSMTSYFARFCVVGLFLLLVARKGAGWAALTPQAVTATAVAVVVGWLAVEIFVFSRLRIGVYDREYVAPAVSGDQP</sequence>
<feature type="transmembrane region" description="Helical" evidence="1">
    <location>
        <begin position="66"/>
        <end position="89"/>
    </location>
</feature>
<feature type="transmembrane region" description="Helical" evidence="1">
    <location>
        <begin position="101"/>
        <end position="122"/>
    </location>
</feature>
<feature type="transmembrane region" description="Helical" evidence="1">
    <location>
        <begin position="7"/>
        <end position="28"/>
    </location>
</feature>
<feature type="transmembrane region" description="Helical" evidence="1">
    <location>
        <begin position="34"/>
        <end position="54"/>
    </location>
</feature>
<keyword evidence="1" id="KW-0812">Transmembrane</keyword>
<gene>
    <name evidence="2" type="ORF">BKA15_006724</name>
</gene>
<dbReference type="Proteomes" id="UP000569914">
    <property type="component" value="Unassembled WGS sequence"/>
</dbReference>